<keyword evidence="3" id="KW-1185">Reference proteome</keyword>
<dbReference type="OrthoDB" id="2989771at2"/>
<name>A0A5C4VZA4_9ACTN</name>
<gene>
    <name evidence="2" type="ORF">FHP29_09675</name>
</gene>
<dbReference type="EMBL" id="VDMP01000022">
    <property type="protein sequence ID" value="TNM41253.1"/>
    <property type="molecule type" value="Genomic_DNA"/>
</dbReference>
<evidence type="ECO:0000259" key="1">
    <source>
        <dbReference type="Pfam" id="PF26571"/>
    </source>
</evidence>
<reference evidence="2 3" key="1">
    <citation type="journal article" date="2016" name="Int. J. Syst. Evol. Microbiol.">
        <title>Nocardioides albidus sp. nov., an actinobacterium isolated from garden soil.</title>
        <authorList>
            <person name="Singh H."/>
            <person name="Du J."/>
            <person name="Trinh H."/>
            <person name="Won K."/>
            <person name="Yang J.E."/>
            <person name="Yin C."/>
            <person name="Kook M."/>
            <person name="Yi T.H."/>
        </authorList>
    </citation>
    <scope>NUCLEOTIDE SEQUENCE [LARGE SCALE GENOMIC DNA]</scope>
    <source>
        <strain evidence="2 3">CCTCC AB 2015297</strain>
    </source>
</reference>
<evidence type="ECO:0000313" key="3">
    <source>
        <dbReference type="Proteomes" id="UP000313231"/>
    </source>
</evidence>
<dbReference type="Proteomes" id="UP000313231">
    <property type="component" value="Unassembled WGS sequence"/>
</dbReference>
<accession>A0A5C4VZA4</accession>
<dbReference type="Pfam" id="PF26571">
    <property type="entry name" value="VldE"/>
    <property type="match status" value="1"/>
</dbReference>
<organism evidence="2 3">
    <name type="scientific">Nocardioides albidus</name>
    <dbReference type="NCBI Taxonomy" id="1517589"/>
    <lineage>
        <taxon>Bacteria</taxon>
        <taxon>Bacillati</taxon>
        <taxon>Actinomycetota</taxon>
        <taxon>Actinomycetes</taxon>
        <taxon>Propionibacteriales</taxon>
        <taxon>Nocardioidaceae</taxon>
        <taxon>Nocardioides</taxon>
    </lineage>
</organism>
<sequence length="287" mass="30194">MATSHKRETARRTPRAAVLAGSLAALATTAVVTGGVLNSSAPESDLIAVDRSKAAAGSVGAAEQAGTRLPLLSRSTDRSADAIGSKLDAVLSDEATAQAIAGAQQRQWTDATLNLWTRPDKRAKQVGELEEGEKVLVTGRTFADRVEIVLDGKSRWVTAGHFTDEKPPTLGGACTNGTSVPSSVSESIKKVHEAVCANFPEVSVYGTLRGGGGDHPRGKAVDIMISGAVGWKIAEFVRANYSALGVSYVIYAQKIWSVERSGEGWRGMPNRGSATANHFDHVHVSVF</sequence>
<feature type="domain" description="ARB-07466-like C-terminal" evidence="1">
    <location>
        <begin position="183"/>
        <end position="279"/>
    </location>
</feature>
<comment type="caution">
    <text evidence="2">The sequence shown here is derived from an EMBL/GenBank/DDBJ whole genome shotgun (WGS) entry which is preliminary data.</text>
</comment>
<dbReference type="RefSeq" id="WP_139622648.1">
    <property type="nucleotide sequence ID" value="NZ_VDMP01000022.1"/>
</dbReference>
<dbReference type="AlphaFoldDB" id="A0A5C4VZA4"/>
<protein>
    <recommendedName>
        <fullName evidence="1">ARB-07466-like C-terminal domain-containing protein</fullName>
    </recommendedName>
</protein>
<dbReference type="InterPro" id="IPR058593">
    <property type="entry name" value="ARB_07466-like_C"/>
</dbReference>
<evidence type="ECO:0000313" key="2">
    <source>
        <dbReference type="EMBL" id="TNM41253.1"/>
    </source>
</evidence>
<proteinExistence type="predicted"/>